<protein>
    <submittedName>
        <fullName evidence="4">TrbG/VirB9 family P-type conjugative transfer protein</fullName>
    </submittedName>
</protein>
<sequence length="271" mass="29152">MTHALSPRRFLFAAGAFVAATFSAFPATAQDARLREVIYDPSEVVLIEGRARIQATIAFGENETIENVAIGDSSAWQVTPNKRANLLFVKPLLPSAATNMTVITNRRTYFFDLVAHPGAQAMYVMKFVYPEDERAAENEAYAAAAGEASAQEIAAAQDPYAVVDPAALNFSWAAKGDKGLLPVQTYDDGEATFLAWPEGRSVPAILITDAKGVEGPVNYTVRGDTIVIDGVPSQIILRSGEDAATLTFTGPIRPEPELRAERDAGRFAEAN</sequence>
<dbReference type="Proteomes" id="UP000561438">
    <property type="component" value="Unassembled WGS sequence"/>
</dbReference>
<evidence type="ECO:0000313" key="4">
    <source>
        <dbReference type="EMBL" id="NVD43408.1"/>
    </source>
</evidence>
<feature type="chain" id="PRO_5032278258" evidence="3">
    <location>
        <begin position="30"/>
        <end position="271"/>
    </location>
</feature>
<evidence type="ECO:0000256" key="1">
    <source>
        <dbReference type="ARBA" id="ARBA00006135"/>
    </source>
</evidence>
<dbReference type="AlphaFoldDB" id="A0A850H0F0"/>
<comment type="caution">
    <text evidence="4">The sequence shown here is derived from an EMBL/GenBank/DDBJ whole genome shotgun (WGS) entry which is preliminary data.</text>
</comment>
<dbReference type="InterPro" id="IPR010258">
    <property type="entry name" value="Conjugal_tfr_TrbG/VirB9/CagX"/>
</dbReference>
<dbReference type="InterPro" id="IPR038161">
    <property type="entry name" value="VirB9/CagX/TrbG_C_sf"/>
</dbReference>
<name>A0A850H0F0_9SPHN</name>
<dbReference type="InterPro" id="IPR033645">
    <property type="entry name" value="VirB9/CagX/TrbG_C"/>
</dbReference>
<evidence type="ECO:0000313" key="5">
    <source>
        <dbReference type="Proteomes" id="UP000561438"/>
    </source>
</evidence>
<comment type="similarity">
    <text evidence="1">Belongs to the TrbG/VirB9 family.</text>
</comment>
<gene>
    <name evidence="4" type="ORF">HUV48_00055</name>
</gene>
<accession>A0A850H0F0</accession>
<keyword evidence="5" id="KW-1185">Reference proteome</keyword>
<organism evidence="4 5">
    <name type="scientific">Qipengyuania atrilutea</name>
    <dbReference type="NCBI Taxonomy" id="2744473"/>
    <lineage>
        <taxon>Bacteria</taxon>
        <taxon>Pseudomonadati</taxon>
        <taxon>Pseudomonadota</taxon>
        <taxon>Alphaproteobacteria</taxon>
        <taxon>Sphingomonadales</taxon>
        <taxon>Erythrobacteraceae</taxon>
        <taxon>Qipengyuania</taxon>
    </lineage>
</organism>
<evidence type="ECO:0000256" key="3">
    <source>
        <dbReference type="SAM" id="SignalP"/>
    </source>
</evidence>
<proteinExistence type="inferred from homology"/>
<dbReference type="Pfam" id="PF03524">
    <property type="entry name" value="CagX"/>
    <property type="match status" value="1"/>
</dbReference>
<dbReference type="Gene3D" id="2.60.40.2500">
    <property type="match status" value="1"/>
</dbReference>
<keyword evidence="2 3" id="KW-0732">Signal</keyword>
<feature type="signal peptide" evidence="3">
    <location>
        <begin position="1"/>
        <end position="29"/>
    </location>
</feature>
<dbReference type="EMBL" id="JABWGV010000001">
    <property type="protein sequence ID" value="NVD43408.1"/>
    <property type="molecule type" value="Genomic_DNA"/>
</dbReference>
<dbReference type="RefSeq" id="WP_176265754.1">
    <property type="nucleotide sequence ID" value="NZ_JABWGV010000001.1"/>
</dbReference>
<evidence type="ECO:0000256" key="2">
    <source>
        <dbReference type="ARBA" id="ARBA00022729"/>
    </source>
</evidence>
<reference evidence="4 5" key="1">
    <citation type="submission" date="2020-06" db="EMBL/GenBank/DDBJ databases">
        <title>Altererythrobacter sp. HHU K3-1.</title>
        <authorList>
            <person name="Zhang D."/>
            <person name="Xue H."/>
        </authorList>
    </citation>
    <scope>NUCLEOTIDE SEQUENCE [LARGE SCALE GENOMIC DNA]</scope>
    <source>
        <strain evidence="4 5">HHU K3-1</strain>
    </source>
</reference>
<dbReference type="CDD" id="cd06911">
    <property type="entry name" value="VirB9_CagX_TrbG"/>
    <property type="match status" value="1"/>
</dbReference>